<dbReference type="Gene3D" id="1.25.40.20">
    <property type="entry name" value="Ankyrin repeat-containing domain"/>
    <property type="match status" value="1"/>
</dbReference>
<dbReference type="InterPro" id="IPR050745">
    <property type="entry name" value="Multifunctional_regulatory"/>
</dbReference>
<comment type="caution">
    <text evidence="4">The sequence shown here is derived from an EMBL/GenBank/DDBJ whole genome shotgun (WGS) entry which is preliminary data.</text>
</comment>
<evidence type="ECO:0000256" key="1">
    <source>
        <dbReference type="ARBA" id="ARBA00022737"/>
    </source>
</evidence>
<evidence type="ECO:0000256" key="2">
    <source>
        <dbReference type="ARBA" id="ARBA00023043"/>
    </source>
</evidence>
<evidence type="ECO:0000256" key="3">
    <source>
        <dbReference type="PROSITE-ProRule" id="PRU00023"/>
    </source>
</evidence>
<keyword evidence="1" id="KW-0677">Repeat</keyword>
<gene>
    <name evidence="4" type="ORF">FJTKL_04935</name>
</gene>
<dbReference type="PANTHER" id="PTHR24189:SF50">
    <property type="entry name" value="ANKYRIN REPEAT AND SOCS BOX PROTEIN 2"/>
    <property type="match status" value="1"/>
</dbReference>
<dbReference type="PANTHER" id="PTHR24189">
    <property type="entry name" value="MYOTROPHIN"/>
    <property type="match status" value="1"/>
</dbReference>
<reference evidence="4 5" key="1">
    <citation type="submission" date="2024-03" db="EMBL/GenBank/DDBJ databases">
        <title>A high-quality draft genome sequence of Diaporthe vaccinii, a causative agent of upright dieback and viscid rot disease in cranberry plants.</title>
        <authorList>
            <person name="Sarrasin M."/>
            <person name="Lang B.F."/>
            <person name="Burger G."/>
        </authorList>
    </citation>
    <scope>NUCLEOTIDE SEQUENCE [LARGE SCALE GENOMIC DNA]</scope>
    <source>
        <strain evidence="4 5">IS7</strain>
    </source>
</reference>
<feature type="repeat" description="ANK" evidence="3">
    <location>
        <begin position="100"/>
        <end position="132"/>
    </location>
</feature>
<dbReference type="EMBL" id="JBAWTH010000199">
    <property type="protein sequence ID" value="KAL2273129.1"/>
    <property type="molecule type" value="Genomic_DNA"/>
</dbReference>
<dbReference type="InterPro" id="IPR036770">
    <property type="entry name" value="Ankyrin_rpt-contain_sf"/>
</dbReference>
<proteinExistence type="predicted"/>
<sequence length="271" mass="28611">MSNQRAMVDIPAADPLAVATSTAIKEGDLPVLRTLVSQHRKLATAVTTSLGPDGQPEGRTLLHIATDWPGHFPHVALTIQILASAGADVSAPFRGGVVPHEETPLHWAASTDDVEALDALLAAGAAIEAPGSVLGGGPPLADAMGFRQWRAARRLVEHGAAVTLEQAAGLGMADRVEAMLLSHDGVSLMGENNVSRAFWYACHGGRLDAARILARHGADVNWRPPWDGDTRPLDAARKDGNEELLCWLREEGAVTGDREDGNSQDDKASAK</sequence>
<evidence type="ECO:0000313" key="4">
    <source>
        <dbReference type="EMBL" id="KAL2273129.1"/>
    </source>
</evidence>
<name>A0ABR4DRV7_9PEZI</name>
<dbReference type="Proteomes" id="UP001600888">
    <property type="component" value="Unassembled WGS sequence"/>
</dbReference>
<evidence type="ECO:0000313" key="5">
    <source>
        <dbReference type="Proteomes" id="UP001600888"/>
    </source>
</evidence>
<dbReference type="InterPro" id="IPR002110">
    <property type="entry name" value="Ankyrin_rpt"/>
</dbReference>
<protein>
    <recommendedName>
        <fullName evidence="6">Ankyrin repeat protein</fullName>
    </recommendedName>
</protein>
<evidence type="ECO:0008006" key="6">
    <source>
        <dbReference type="Google" id="ProtNLM"/>
    </source>
</evidence>
<dbReference type="PROSITE" id="PS50297">
    <property type="entry name" value="ANK_REP_REGION"/>
    <property type="match status" value="1"/>
</dbReference>
<dbReference type="SUPFAM" id="SSF48403">
    <property type="entry name" value="Ankyrin repeat"/>
    <property type="match status" value="1"/>
</dbReference>
<accession>A0ABR4DRV7</accession>
<dbReference type="Pfam" id="PF00023">
    <property type="entry name" value="Ank"/>
    <property type="match status" value="1"/>
</dbReference>
<dbReference type="SMART" id="SM00248">
    <property type="entry name" value="ANK"/>
    <property type="match status" value="5"/>
</dbReference>
<organism evidence="4 5">
    <name type="scientific">Diaporthe vaccinii</name>
    <dbReference type="NCBI Taxonomy" id="105482"/>
    <lineage>
        <taxon>Eukaryota</taxon>
        <taxon>Fungi</taxon>
        <taxon>Dikarya</taxon>
        <taxon>Ascomycota</taxon>
        <taxon>Pezizomycotina</taxon>
        <taxon>Sordariomycetes</taxon>
        <taxon>Sordariomycetidae</taxon>
        <taxon>Diaporthales</taxon>
        <taxon>Diaporthaceae</taxon>
        <taxon>Diaporthe</taxon>
        <taxon>Diaporthe eres species complex</taxon>
    </lineage>
</organism>
<keyword evidence="2 3" id="KW-0040">ANK repeat</keyword>
<keyword evidence="5" id="KW-1185">Reference proteome</keyword>
<dbReference type="PROSITE" id="PS50088">
    <property type="entry name" value="ANK_REPEAT"/>
    <property type="match status" value="1"/>
</dbReference>